<dbReference type="eggNOG" id="ENOG502SBQ0">
    <property type="taxonomic scope" value="Eukaryota"/>
</dbReference>
<dbReference type="GO" id="GO:0009306">
    <property type="term" value="P:protein secretion"/>
    <property type="evidence" value="ECO:0007669"/>
    <property type="project" value="InterPro"/>
</dbReference>
<proteinExistence type="predicted"/>
<organism evidence="2">
    <name type="scientific">Candida tenuis (strain ATCC 10573 / BCRC 21748 / CBS 615 / JCM 9827 / NBRC 10315 / NRRL Y-1498 / VKM Y-70)</name>
    <name type="common">Yeast</name>
    <name type="synonym">Yamadazyma tenuis</name>
    <dbReference type="NCBI Taxonomy" id="590646"/>
    <lineage>
        <taxon>Eukaryota</taxon>
        <taxon>Fungi</taxon>
        <taxon>Dikarya</taxon>
        <taxon>Ascomycota</taxon>
        <taxon>Saccharomycotina</taxon>
        <taxon>Pichiomycetes</taxon>
        <taxon>Debaryomycetaceae</taxon>
        <taxon>Yamadazyma</taxon>
    </lineage>
</organism>
<feature type="non-terminal residue" evidence="1">
    <location>
        <position position="1"/>
    </location>
</feature>
<dbReference type="PANTHER" id="PTHR28011:SF1">
    <property type="entry name" value="NON-CLASSICAL EXPORT PROTEIN 1"/>
    <property type="match status" value="1"/>
</dbReference>
<dbReference type="AlphaFoldDB" id="G3B5U8"/>
<evidence type="ECO:0000313" key="2">
    <source>
        <dbReference type="Proteomes" id="UP000000707"/>
    </source>
</evidence>
<protein>
    <submittedName>
        <fullName evidence="1">Uncharacterized protein</fullName>
    </submittedName>
</protein>
<dbReference type="PANTHER" id="PTHR28011">
    <property type="entry name" value="NON-CLASSICAL EXPORT PROTEIN 1"/>
    <property type="match status" value="1"/>
</dbReference>
<gene>
    <name evidence="1" type="ORF">CANTEDRAFT_106160</name>
</gene>
<dbReference type="InterPro" id="IPR024242">
    <property type="entry name" value="NCE101"/>
</dbReference>
<dbReference type="Pfam" id="PF11654">
    <property type="entry name" value="NCE101"/>
    <property type="match status" value="1"/>
</dbReference>
<sequence>IMYKFLVSRWVDPLIGVGIGVCAYYLHETRSHTPEGKRIKDIIYRRFISSKNE</sequence>
<dbReference type="EMBL" id="GL996524">
    <property type="protein sequence ID" value="EGV63309.1"/>
    <property type="molecule type" value="Genomic_DNA"/>
</dbReference>
<keyword evidence="2" id="KW-1185">Reference proteome</keyword>
<name>G3B5U8_CANTC</name>
<dbReference type="HOGENOM" id="CLU_188578_1_1_1"/>
<reference evidence="1 2" key="1">
    <citation type="journal article" date="2011" name="Proc. Natl. Acad. Sci. U.S.A.">
        <title>Comparative genomics of xylose-fermenting fungi for enhanced biofuel production.</title>
        <authorList>
            <person name="Wohlbach D.J."/>
            <person name="Kuo A."/>
            <person name="Sato T.K."/>
            <person name="Potts K.M."/>
            <person name="Salamov A.A."/>
            <person name="LaButti K.M."/>
            <person name="Sun H."/>
            <person name="Clum A."/>
            <person name="Pangilinan J.L."/>
            <person name="Lindquist E.A."/>
            <person name="Lucas S."/>
            <person name="Lapidus A."/>
            <person name="Jin M."/>
            <person name="Gunawan C."/>
            <person name="Balan V."/>
            <person name="Dale B.E."/>
            <person name="Jeffries T.W."/>
            <person name="Zinkel R."/>
            <person name="Barry K.W."/>
            <person name="Grigoriev I.V."/>
            <person name="Gasch A.P."/>
        </authorList>
    </citation>
    <scope>NUCLEOTIDE SEQUENCE [LARGE SCALE GENOMIC DNA]</scope>
    <source>
        <strain evidence="2">ATCC 10573 / BCRC 21748 / CBS 615 / JCM 9827 / NBRC 10315 / NRRL Y-1498 / VKM Y-70</strain>
    </source>
</reference>
<accession>G3B5U8</accession>
<dbReference type="OrthoDB" id="4067208at2759"/>
<dbReference type="Proteomes" id="UP000000707">
    <property type="component" value="Unassembled WGS sequence"/>
</dbReference>
<evidence type="ECO:0000313" key="1">
    <source>
        <dbReference type="EMBL" id="EGV63309.1"/>
    </source>
</evidence>